<evidence type="ECO:0000313" key="2">
    <source>
        <dbReference type="EMBL" id="THE39479.1"/>
    </source>
</evidence>
<name>A0ABY2PVP5_9ENTR</name>
<dbReference type="PANTHER" id="PTHR46623:SF6">
    <property type="entry name" value="ALPHA_BETA-HYDROLASES SUPERFAMILY PROTEIN"/>
    <property type="match status" value="1"/>
</dbReference>
<dbReference type="InterPro" id="IPR051049">
    <property type="entry name" value="Dienelactone_hydrolase-like"/>
</dbReference>
<dbReference type="Gene3D" id="3.40.50.1820">
    <property type="entry name" value="alpha/beta hydrolase"/>
    <property type="match status" value="1"/>
</dbReference>
<sequence>MLKFIKKQKNAIVVLHEIYGVNDHIKKVCNEYHNKGFDVYCPSLLENKAPFLYSQQDEAYRYFINHSGFNPSGVVSLLSTIRPCYRKIIVIGFSVGATIAWLSAESKLCDGVVCYYGSRIRDYADIIPPCPCLVIFAEFEQSFDPVLVQRQLSDKASVTCHILNSHHGFSDPYGENFDCRNAEIASDLVADFISRIVQ</sequence>
<comment type="caution">
    <text evidence="2">The sequence shown here is derived from an EMBL/GenBank/DDBJ whole genome shotgun (WGS) entry which is preliminary data.</text>
</comment>
<reference evidence="2 3" key="1">
    <citation type="submission" date="2018-05" db="EMBL/GenBank/DDBJ databases">
        <title>Isolation and genomic analyses of lactose-positive bacteria from faecal samples of preterm neonates.</title>
        <authorList>
            <person name="Chen Y."/>
            <person name="Brook T.C."/>
            <person name="O'Neill I."/>
            <person name="Soe C.Z."/>
            <person name="Hall L.J."/>
            <person name="Hoyles L."/>
        </authorList>
    </citation>
    <scope>NUCLEOTIDE SEQUENCE [LARGE SCALE GENOMIC DNA]</scope>
    <source>
        <strain evidence="2 3">P080C CL</strain>
    </source>
</reference>
<keyword evidence="3" id="KW-1185">Reference proteome</keyword>
<dbReference type="RefSeq" id="WP_048220875.1">
    <property type="nucleotide sequence ID" value="NZ_QFVP01000004.1"/>
</dbReference>
<dbReference type="Pfam" id="PF01738">
    <property type="entry name" value="DLH"/>
    <property type="match status" value="1"/>
</dbReference>
<dbReference type="InterPro" id="IPR029058">
    <property type="entry name" value="AB_hydrolase_fold"/>
</dbReference>
<dbReference type="EMBL" id="QFVP01000004">
    <property type="protein sequence ID" value="THE39479.1"/>
    <property type="molecule type" value="Genomic_DNA"/>
</dbReference>
<accession>A0ABY2PVP5</accession>
<dbReference type="InterPro" id="IPR002925">
    <property type="entry name" value="Dienelactn_hydro"/>
</dbReference>
<dbReference type="PANTHER" id="PTHR46623">
    <property type="entry name" value="CARBOXYMETHYLENEBUTENOLIDASE-RELATED"/>
    <property type="match status" value="1"/>
</dbReference>
<feature type="domain" description="Dienelactone hydrolase" evidence="1">
    <location>
        <begin position="8"/>
        <end position="193"/>
    </location>
</feature>
<evidence type="ECO:0000313" key="3">
    <source>
        <dbReference type="Proteomes" id="UP000306790"/>
    </source>
</evidence>
<dbReference type="Proteomes" id="UP000306790">
    <property type="component" value="Unassembled WGS sequence"/>
</dbReference>
<protein>
    <recommendedName>
        <fullName evidence="1">Dienelactone hydrolase domain-containing protein</fullName>
    </recommendedName>
</protein>
<proteinExistence type="predicted"/>
<dbReference type="SUPFAM" id="SSF53474">
    <property type="entry name" value="alpha/beta-Hydrolases"/>
    <property type="match status" value="1"/>
</dbReference>
<gene>
    <name evidence="2" type="ORF">DJ535_08340</name>
</gene>
<organism evidence="2 3">
    <name type="scientific">Citrobacter murliniae</name>
    <dbReference type="NCBI Taxonomy" id="67829"/>
    <lineage>
        <taxon>Bacteria</taxon>
        <taxon>Pseudomonadati</taxon>
        <taxon>Pseudomonadota</taxon>
        <taxon>Gammaproteobacteria</taxon>
        <taxon>Enterobacterales</taxon>
        <taxon>Enterobacteriaceae</taxon>
        <taxon>Citrobacter</taxon>
        <taxon>Citrobacter freundii complex</taxon>
    </lineage>
</organism>
<evidence type="ECO:0000259" key="1">
    <source>
        <dbReference type="Pfam" id="PF01738"/>
    </source>
</evidence>